<gene>
    <name evidence="3" type="ORF">OKA04_08955</name>
</gene>
<dbReference type="RefSeq" id="WP_264500812.1">
    <property type="nucleotide sequence ID" value="NZ_JAPDDS010000004.1"/>
</dbReference>
<evidence type="ECO:0000256" key="1">
    <source>
        <dbReference type="SAM" id="MobiDB-lite"/>
    </source>
</evidence>
<feature type="region of interest" description="Disordered" evidence="1">
    <location>
        <begin position="180"/>
        <end position="208"/>
    </location>
</feature>
<feature type="region of interest" description="Disordered" evidence="1">
    <location>
        <begin position="126"/>
        <end position="165"/>
    </location>
</feature>
<keyword evidence="4" id="KW-1185">Reference proteome</keyword>
<evidence type="ECO:0000259" key="2">
    <source>
        <dbReference type="Pfam" id="PF18475"/>
    </source>
</evidence>
<reference evidence="3 4" key="1">
    <citation type="submission" date="2022-10" db="EMBL/GenBank/DDBJ databases">
        <title>Luteolibacter flavescens strain MCCC 1K03193, whole genome shotgun sequencing project.</title>
        <authorList>
            <person name="Zhao G."/>
            <person name="Shen L."/>
        </authorList>
    </citation>
    <scope>NUCLEOTIDE SEQUENCE [LARGE SCALE GENOMIC DNA]</scope>
    <source>
        <strain evidence="3 4">MCCC 1K03193</strain>
    </source>
</reference>
<sequence length="236" mass="25949">MHSDPASSPVNHFFVDFENVKEKDLPVLGREDHIVYLFLGPLHKKLDVGMVERLLQNSQAVKMIRSPRPGKNALDFVLAYHLGQAVQTDPRGIFHLISRDEGFDSLVDLLKGRGVRVKRHDSWAALESPKPAENGNHAASRTGDLNGGPATNGSGRVPESDEEAEASAISYGAEKFLRNLKKSAKNRPKKKSTLVSHAKSMLDKDAGEEEAEKVVEELLKAGSLKFDSKGEVTYLL</sequence>
<comment type="caution">
    <text evidence="3">The sequence shown here is derived from an EMBL/GenBank/DDBJ whole genome shotgun (WGS) entry which is preliminary data.</text>
</comment>
<evidence type="ECO:0000313" key="3">
    <source>
        <dbReference type="EMBL" id="MCW1884855.1"/>
    </source>
</evidence>
<dbReference type="Proteomes" id="UP001207930">
    <property type="component" value="Unassembled WGS sequence"/>
</dbReference>
<protein>
    <submittedName>
        <fullName evidence="3">PIN domain-containing protein</fullName>
    </submittedName>
</protein>
<feature type="compositionally biased region" description="Basic residues" evidence="1">
    <location>
        <begin position="180"/>
        <end position="192"/>
    </location>
</feature>
<evidence type="ECO:0000313" key="4">
    <source>
        <dbReference type="Proteomes" id="UP001207930"/>
    </source>
</evidence>
<dbReference type="InterPro" id="IPR041494">
    <property type="entry name" value="PIN7"/>
</dbReference>
<organism evidence="3 4">
    <name type="scientific">Luteolibacter flavescens</name>
    <dbReference type="NCBI Taxonomy" id="1859460"/>
    <lineage>
        <taxon>Bacteria</taxon>
        <taxon>Pseudomonadati</taxon>
        <taxon>Verrucomicrobiota</taxon>
        <taxon>Verrucomicrobiia</taxon>
        <taxon>Verrucomicrobiales</taxon>
        <taxon>Verrucomicrobiaceae</taxon>
        <taxon>Luteolibacter</taxon>
    </lineage>
</organism>
<proteinExistence type="predicted"/>
<dbReference type="Pfam" id="PF18475">
    <property type="entry name" value="PIN7"/>
    <property type="match status" value="1"/>
</dbReference>
<accession>A0ABT3FMQ9</accession>
<feature type="domain" description="PIN-like" evidence="2">
    <location>
        <begin position="14"/>
        <end position="114"/>
    </location>
</feature>
<dbReference type="EMBL" id="JAPDDS010000004">
    <property type="protein sequence ID" value="MCW1884855.1"/>
    <property type="molecule type" value="Genomic_DNA"/>
</dbReference>
<name>A0ABT3FMQ9_9BACT</name>